<dbReference type="NCBIfam" id="TIGR00377">
    <property type="entry name" value="ant_ant_sig"/>
    <property type="match status" value="1"/>
</dbReference>
<dbReference type="CDD" id="cd07043">
    <property type="entry name" value="STAS_anti-anti-sigma_factors"/>
    <property type="match status" value="1"/>
</dbReference>
<evidence type="ECO:0000259" key="3">
    <source>
        <dbReference type="PROSITE" id="PS50801"/>
    </source>
</evidence>
<protein>
    <recommendedName>
        <fullName evidence="2">Anti-sigma factor antagonist</fullName>
    </recommendedName>
</protein>
<gene>
    <name evidence="4" type="ORF">EDC56_3320</name>
</gene>
<evidence type="ECO:0000313" key="5">
    <source>
        <dbReference type="Proteomes" id="UP000275394"/>
    </source>
</evidence>
<dbReference type="PROSITE" id="PS50801">
    <property type="entry name" value="STAS"/>
    <property type="match status" value="1"/>
</dbReference>
<dbReference type="RefSeq" id="WP_123713641.1">
    <property type="nucleotide sequence ID" value="NZ_RKHR01000006.1"/>
</dbReference>
<organism evidence="4 5">
    <name type="scientific">Sinobacterium caligoides</name>
    <dbReference type="NCBI Taxonomy" id="933926"/>
    <lineage>
        <taxon>Bacteria</taxon>
        <taxon>Pseudomonadati</taxon>
        <taxon>Pseudomonadota</taxon>
        <taxon>Gammaproteobacteria</taxon>
        <taxon>Cellvibrionales</taxon>
        <taxon>Spongiibacteraceae</taxon>
        <taxon>Sinobacterium</taxon>
    </lineage>
</organism>
<name>A0A3N2DH12_9GAMM</name>
<comment type="similarity">
    <text evidence="1 2">Belongs to the anti-sigma-factor antagonist family.</text>
</comment>
<dbReference type="SUPFAM" id="SSF52091">
    <property type="entry name" value="SpoIIaa-like"/>
    <property type="match status" value="1"/>
</dbReference>
<dbReference type="Proteomes" id="UP000275394">
    <property type="component" value="Unassembled WGS sequence"/>
</dbReference>
<dbReference type="Gene3D" id="3.30.750.24">
    <property type="entry name" value="STAS domain"/>
    <property type="match status" value="1"/>
</dbReference>
<sequence length="110" mass="12181">MAYSTTVLDSDSTLLVVKSHRIDASTAGEFQDYVASVIKRQGGVLILDISRVDFMDSTGLGALVSLLKMFDVRDDMRVVGAQTLVKDLMRLTRMDRIFKNYETVESALAS</sequence>
<accession>A0A3N2DH12</accession>
<evidence type="ECO:0000256" key="1">
    <source>
        <dbReference type="ARBA" id="ARBA00009013"/>
    </source>
</evidence>
<evidence type="ECO:0000256" key="2">
    <source>
        <dbReference type="RuleBase" id="RU003749"/>
    </source>
</evidence>
<dbReference type="OrthoDB" id="9796076at2"/>
<dbReference type="InterPro" id="IPR036513">
    <property type="entry name" value="STAS_dom_sf"/>
</dbReference>
<dbReference type="Pfam" id="PF01740">
    <property type="entry name" value="STAS"/>
    <property type="match status" value="1"/>
</dbReference>
<dbReference type="InterPro" id="IPR002645">
    <property type="entry name" value="STAS_dom"/>
</dbReference>
<dbReference type="PANTHER" id="PTHR33495:SF2">
    <property type="entry name" value="ANTI-SIGMA FACTOR ANTAGONIST TM_1081-RELATED"/>
    <property type="match status" value="1"/>
</dbReference>
<feature type="domain" description="STAS" evidence="3">
    <location>
        <begin position="3"/>
        <end position="110"/>
    </location>
</feature>
<dbReference type="PANTHER" id="PTHR33495">
    <property type="entry name" value="ANTI-SIGMA FACTOR ANTAGONIST TM_1081-RELATED-RELATED"/>
    <property type="match status" value="1"/>
</dbReference>
<dbReference type="GO" id="GO:0043856">
    <property type="term" value="F:anti-sigma factor antagonist activity"/>
    <property type="evidence" value="ECO:0007669"/>
    <property type="project" value="InterPro"/>
</dbReference>
<dbReference type="InterPro" id="IPR003658">
    <property type="entry name" value="Anti-sigma_ant"/>
</dbReference>
<dbReference type="AlphaFoldDB" id="A0A3N2DH12"/>
<keyword evidence="5" id="KW-1185">Reference proteome</keyword>
<comment type="caution">
    <text evidence="4">The sequence shown here is derived from an EMBL/GenBank/DDBJ whole genome shotgun (WGS) entry which is preliminary data.</text>
</comment>
<reference evidence="4 5" key="1">
    <citation type="submission" date="2018-11" db="EMBL/GenBank/DDBJ databases">
        <title>Genomic Encyclopedia of Type Strains, Phase IV (KMG-IV): sequencing the most valuable type-strain genomes for metagenomic binning, comparative biology and taxonomic classification.</title>
        <authorList>
            <person name="Goeker M."/>
        </authorList>
    </citation>
    <scope>NUCLEOTIDE SEQUENCE [LARGE SCALE GENOMIC DNA]</scope>
    <source>
        <strain evidence="4 5">DSM 100316</strain>
    </source>
</reference>
<evidence type="ECO:0000313" key="4">
    <source>
        <dbReference type="EMBL" id="ROR99080.1"/>
    </source>
</evidence>
<proteinExistence type="inferred from homology"/>
<dbReference type="EMBL" id="RKHR01000006">
    <property type="protein sequence ID" value="ROR99080.1"/>
    <property type="molecule type" value="Genomic_DNA"/>
</dbReference>